<dbReference type="InParanoid" id="A0A0R0KGR0"/>
<dbReference type="AlphaFoldDB" id="A0A0R0KGR0"/>
<evidence type="ECO:0000313" key="2">
    <source>
        <dbReference type="EnsemblPlants" id="KRH66301"/>
    </source>
</evidence>
<reference evidence="2" key="2">
    <citation type="submission" date="2018-02" db="UniProtKB">
        <authorList>
            <consortium name="EnsemblPlants"/>
        </authorList>
    </citation>
    <scope>IDENTIFICATION</scope>
    <source>
        <strain evidence="2">Williams 82</strain>
    </source>
</reference>
<sequence length="197" mass="22087">MPELEGPPTVPQALGIVGPPFGGAPIDLSLLQSYKDHYVGERLYEDSANEPPWHIDRGRGYGGDHHKCQVISVCTSANIHYSEHVIDALDDPVPTDGSQPKVLALFFRLGRSWMSYRWMLLCGVLMRATEVSRFSHKCPYALSNVVPPRGLWACTPNYLPWFYKVSHPYVILLVDGQPPCPPVHLPSIPYSYHLNSH</sequence>
<dbReference type="Proteomes" id="UP000008827">
    <property type="component" value="Chromosome 3"/>
</dbReference>
<accession>A0A0R0KGR0</accession>
<proteinExistence type="predicted"/>
<evidence type="ECO:0000313" key="1">
    <source>
        <dbReference type="EMBL" id="KRH66301.1"/>
    </source>
</evidence>
<evidence type="ECO:0000313" key="3">
    <source>
        <dbReference type="Proteomes" id="UP000008827"/>
    </source>
</evidence>
<name>A0A0R0KGR0_SOYBN</name>
<dbReference type="Gramene" id="KRH66301">
    <property type="protein sequence ID" value="KRH66301"/>
    <property type="gene ID" value="GLYMA_03G097200"/>
</dbReference>
<dbReference type="EnsemblPlants" id="KRH66301">
    <property type="protein sequence ID" value="KRH66301"/>
    <property type="gene ID" value="GLYMA_03G097200"/>
</dbReference>
<organism evidence="1">
    <name type="scientific">Glycine max</name>
    <name type="common">Soybean</name>
    <name type="synonym">Glycine hispida</name>
    <dbReference type="NCBI Taxonomy" id="3847"/>
    <lineage>
        <taxon>Eukaryota</taxon>
        <taxon>Viridiplantae</taxon>
        <taxon>Streptophyta</taxon>
        <taxon>Embryophyta</taxon>
        <taxon>Tracheophyta</taxon>
        <taxon>Spermatophyta</taxon>
        <taxon>Magnoliopsida</taxon>
        <taxon>eudicotyledons</taxon>
        <taxon>Gunneridae</taxon>
        <taxon>Pentapetalae</taxon>
        <taxon>rosids</taxon>
        <taxon>fabids</taxon>
        <taxon>Fabales</taxon>
        <taxon>Fabaceae</taxon>
        <taxon>Papilionoideae</taxon>
        <taxon>50 kb inversion clade</taxon>
        <taxon>NPAAA clade</taxon>
        <taxon>indigoferoid/millettioid clade</taxon>
        <taxon>Phaseoleae</taxon>
        <taxon>Glycine</taxon>
        <taxon>Glycine subgen. Soja</taxon>
    </lineage>
</organism>
<gene>
    <name evidence="1" type="ORF">GLYMA_03G097200</name>
</gene>
<keyword evidence="3" id="KW-1185">Reference proteome</keyword>
<reference evidence="1 2" key="1">
    <citation type="journal article" date="2010" name="Nature">
        <title>Genome sequence of the palaeopolyploid soybean.</title>
        <authorList>
            <person name="Schmutz J."/>
            <person name="Cannon S.B."/>
            <person name="Schlueter J."/>
            <person name="Ma J."/>
            <person name="Mitros T."/>
            <person name="Nelson W."/>
            <person name="Hyten D.L."/>
            <person name="Song Q."/>
            <person name="Thelen J.J."/>
            <person name="Cheng J."/>
            <person name="Xu D."/>
            <person name="Hellsten U."/>
            <person name="May G.D."/>
            <person name="Yu Y."/>
            <person name="Sakurai T."/>
            <person name="Umezawa T."/>
            <person name="Bhattacharyya M.K."/>
            <person name="Sandhu D."/>
            <person name="Valliyodan B."/>
            <person name="Lindquist E."/>
            <person name="Peto M."/>
            <person name="Grant D."/>
            <person name="Shu S."/>
            <person name="Goodstein D."/>
            <person name="Barry K."/>
            <person name="Futrell-Griggs M."/>
            <person name="Abernathy B."/>
            <person name="Du J."/>
            <person name="Tian Z."/>
            <person name="Zhu L."/>
            <person name="Gill N."/>
            <person name="Joshi T."/>
            <person name="Libault M."/>
            <person name="Sethuraman A."/>
            <person name="Zhang X.-C."/>
            <person name="Shinozaki K."/>
            <person name="Nguyen H.T."/>
            <person name="Wing R.A."/>
            <person name="Cregan P."/>
            <person name="Specht J."/>
            <person name="Grimwood J."/>
            <person name="Rokhsar D."/>
            <person name="Stacey G."/>
            <person name="Shoemaker R.C."/>
            <person name="Jackson S.A."/>
        </authorList>
    </citation>
    <scope>NUCLEOTIDE SEQUENCE</scope>
    <source>
        <strain evidence="2">cv. Williams 82</strain>
        <tissue evidence="1">Callus</tissue>
    </source>
</reference>
<reference evidence="1" key="3">
    <citation type="submission" date="2018-07" db="EMBL/GenBank/DDBJ databases">
        <title>WGS assembly of Glycine max.</title>
        <authorList>
            <person name="Schmutz J."/>
            <person name="Cannon S."/>
            <person name="Schlueter J."/>
            <person name="Ma J."/>
            <person name="Mitros T."/>
            <person name="Nelson W."/>
            <person name="Hyten D."/>
            <person name="Song Q."/>
            <person name="Thelen J."/>
            <person name="Cheng J."/>
            <person name="Xu D."/>
            <person name="Hellsten U."/>
            <person name="May G."/>
            <person name="Yu Y."/>
            <person name="Sakurai T."/>
            <person name="Umezawa T."/>
            <person name="Bhattacharyya M."/>
            <person name="Sandhu D."/>
            <person name="Valliyodan B."/>
            <person name="Lindquist E."/>
            <person name="Peto M."/>
            <person name="Grant D."/>
            <person name="Shu S."/>
            <person name="Goodstein D."/>
            <person name="Barry K."/>
            <person name="Futrell-Griggs M."/>
            <person name="Abernathy B."/>
            <person name="Du J."/>
            <person name="Tian Z."/>
            <person name="Zhu L."/>
            <person name="Gill N."/>
            <person name="Joshi T."/>
            <person name="Libault M."/>
            <person name="Sethuraman A."/>
            <person name="Zhang X."/>
            <person name="Shinozaki K."/>
            <person name="Nguyen H."/>
            <person name="Wing R."/>
            <person name="Cregan P."/>
            <person name="Specht J."/>
            <person name="Grimwood J."/>
            <person name="Rokhsar D."/>
            <person name="Stacey G."/>
            <person name="Shoemaker R."/>
            <person name="Jackson S."/>
        </authorList>
    </citation>
    <scope>NUCLEOTIDE SEQUENCE</scope>
    <source>
        <tissue evidence="1">Callus</tissue>
    </source>
</reference>
<protein>
    <submittedName>
        <fullName evidence="1 2">Uncharacterized protein</fullName>
    </submittedName>
</protein>
<dbReference type="EMBL" id="CM000836">
    <property type="protein sequence ID" value="KRH66301.1"/>
    <property type="molecule type" value="Genomic_DNA"/>
</dbReference>